<feature type="compositionally biased region" description="Basic and acidic residues" evidence="15">
    <location>
        <begin position="480"/>
        <end position="491"/>
    </location>
</feature>
<feature type="region of interest" description="Disordered" evidence="15">
    <location>
        <begin position="470"/>
        <end position="491"/>
    </location>
</feature>
<keyword evidence="9" id="KW-0378">Hydrolase</keyword>
<evidence type="ECO:0000256" key="12">
    <source>
        <dbReference type="ARBA" id="ARBA00023204"/>
    </source>
</evidence>
<evidence type="ECO:0000256" key="6">
    <source>
        <dbReference type="ARBA" id="ARBA00022723"/>
    </source>
</evidence>
<dbReference type="Pfam" id="PF10263">
    <property type="entry name" value="SprT-like"/>
    <property type="match status" value="1"/>
</dbReference>
<evidence type="ECO:0000256" key="9">
    <source>
        <dbReference type="ARBA" id="ARBA00022801"/>
    </source>
</evidence>
<dbReference type="PANTHER" id="PTHR21220:SF0">
    <property type="entry name" value="DNA-DEPENDENT METALLOPROTEASE SPRTN"/>
    <property type="match status" value="1"/>
</dbReference>
<dbReference type="PANTHER" id="PTHR21220">
    <property type="entry name" value="DNA-DEPENDENT METALLOPROTEASE SPRTN"/>
    <property type="match status" value="1"/>
</dbReference>
<feature type="domain" description="UBZ4-type" evidence="17">
    <location>
        <begin position="498"/>
        <end position="521"/>
    </location>
</feature>
<dbReference type="AlphaFoldDB" id="A0AAN8WTC3"/>
<evidence type="ECO:0000256" key="8">
    <source>
        <dbReference type="ARBA" id="ARBA00022771"/>
    </source>
</evidence>
<dbReference type="Pfam" id="PF22934">
    <property type="entry name" value="SPRTN_ZBD"/>
    <property type="match status" value="1"/>
</dbReference>
<sequence length="608" mass="66959">MENFDIDLSLAIQLQAQFEEELRVNLLRQEEEENQILLVHNGTPGASKKSGWNRKGELDEPSQEKLSVSLVDPSWELIDPNPNIHTLFLTFNNQFFWGRLDGIEVRWSPRMTLCAGVCCYEGRGGLCSVRLSLPLLKLRPRKDLIETLLHEMIHAYLFVTANNRDRDGHGPEFHKHMYRINNVAGTKISVYHTFHDEVDAYRQHIWQCNGPCRQRRPYFGLVKRSMNRAPGPRDPWWQQHQQSCGGTYTKIREPEGYGEKKKKNGNARDQKGNTNTGDIRKFLGKGLSLNGGSNSSRGIKSNAATRSDSSSLPLKENIPGHKRTKNSDALWNLSDAGKTKNVHGFGSTATGSVKPVNVNNATRSNVHGFSGSSPANKKPRKMPTDSETKPARGNWKGDANGGAGLAMRSGTGSKTVTIKGKITRQADTKTEIPSSSSSSTLPSVTPFQGQGYSLGGGCSNGVSKLLSLPSSSALSRSTKKTSESKPGRFLEESNKNEYAKCPVCNLKLPVEEMNSHLDECIGDFDDDDGEEWTTGPSLQSPPLSGMFSSKASVLSDDENDISVREVSNDSFHNTVGAHSSAAREMYPCPVCNEHVSGAEINDHLDTHF</sequence>
<evidence type="ECO:0000256" key="5">
    <source>
        <dbReference type="ARBA" id="ARBA00022670"/>
    </source>
</evidence>
<evidence type="ECO:0000313" key="19">
    <source>
        <dbReference type="Proteomes" id="UP001381693"/>
    </source>
</evidence>
<protein>
    <recommendedName>
        <fullName evidence="14">Protein with SprT-like domain at the N terminus</fullName>
    </recommendedName>
</protein>
<dbReference type="GO" id="GO:0031593">
    <property type="term" value="F:polyubiquitin modification-dependent protein binding"/>
    <property type="evidence" value="ECO:0007669"/>
    <property type="project" value="TreeGrafter"/>
</dbReference>
<dbReference type="SMART" id="SM00734">
    <property type="entry name" value="ZnF_Rad18"/>
    <property type="match status" value="2"/>
</dbReference>
<keyword evidence="12" id="KW-0234">DNA repair</keyword>
<dbReference type="InterPro" id="IPR006640">
    <property type="entry name" value="SprT-like_domain"/>
</dbReference>
<dbReference type="Gene3D" id="3.30.160.60">
    <property type="entry name" value="Classic Zinc Finger"/>
    <property type="match status" value="2"/>
</dbReference>
<feature type="compositionally biased region" description="Polar residues" evidence="15">
    <location>
        <begin position="534"/>
        <end position="551"/>
    </location>
</feature>
<dbReference type="GO" id="GO:0005694">
    <property type="term" value="C:chromosome"/>
    <property type="evidence" value="ECO:0007669"/>
    <property type="project" value="UniProtKB-SubCell"/>
</dbReference>
<evidence type="ECO:0000256" key="1">
    <source>
        <dbReference type="ARBA" id="ARBA00004123"/>
    </source>
</evidence>
<dbReference type="GO" id="GO:0006281">
    <property type="term" value="P:DNA repair"/>
    <property type="evidence" value="ECO:0007669"/>
    <property type="project" value="UniProtKB-KW"/>
</dbReference>
<evidence type="ECO:0000259" key="17">
    <source>
        <dbReference type="SMART" id="SM00734"/>
    </source>
</evidence>
<dbReference type="Proteomes" id="UP001381693">
    <property type="component" value="Unassembled WGS sequence"/>
</dbReference>
<dbReference type="GO" id="GO:0008270">
    <property type="term" value="F:zinc ion binding"/>
    <property type="evidence" value="ECO:0007669"/>
    <property type="project" value="UniProtKB-KW"/>
</dbReference>
<evidence type="ECO:0000256" key="7">
    <source>
        <dbReference type="ARBA" id="ARBA00022763"/>
    </source>
</evidence>
<organism evidence="18 19">
    <name type="scientific">Halocaridina rubra</name>
    <name type="common">Hawaiian red shrimp</name>
    <dbReference type="NCBI Taxonomy" id="373956"/>
    <lineage>
        <taxon>Eukaryota</taxon>
        <taxon>Metazoa</taxon>
        <taxon>Ecdysozoa</taxon>
        <taxon>Arthropoda</taxon>
        <taxon>Crustacea</taxon>
        <taxon>Multicrustacea</taxon>
        <taxon>Malacostraca</taxon>
        <taxon>Eumalacostraca</taxon>
        <taxon>Eucarida</taxon>
        <taxon>Decapoda</taxon>
        <taxon>Pleocyemata</taxon>
        <taxon>Caridea</taxon>
        <taxon>Atyoidea</taxon>
        <taxon>Atyidae</taxon>
        <taxon>Halocaridina</taxon>
    </lineage>
</organism>
<feature type="compositionally biased region" description="Low complexity" evidence="15">
    <location>
        <begin position="284"/>
        <end position="296"/>
    </location>
</feature>
<keyword evidence="7" id="KW-0227">DNA damage</keyword>
<feature type="region of interest" description="Disordered" evidence="15">
    <location>
        <begin position="354"/>
        <end position="444"/>
    </location>
</feature>
<feature type="domain" description="UBZ4-type" evidence="17">
    <location>
        <begin position="585"/>
        <end position="608"/>
    </location>
</feature>
<dbReference type="GO" id="GO:0005634">
    <property type="term" value="C:nucleus"/>
    <property type="evidence" value="ECO:0007669"/>
    <property type="project" value="UniProtKB-SubCell"/>
</dbReference>
<gene>
    <name evidence="18" type="ORF">SK128_003244</name>
</gene>
<name>A0AAN8WTC3_HALRR</name>
<dbReference type="EMBL" id="JAXCGZ010013870">
    <property type="protein sequence ID" value="KAK7071862.1"/>
    <property type="molecule type" value="Genomic_DNA"/>
</dbReference>
<evidence type="ECO:0000256" key="10">
    <source>
        <dbReference type="ARBA" id="ARBA00022833"/>
    </source>
</evidence>
<evidence type="ECO:0000256" key="2">
    <source>
        <dbReference type="ARBA" id="ARBA00004286"/>
    </source>
</evidence>
<evidence type="ECO:0000256" key="11">
    <source>
        <dbReference type="ARBA" id="ARBA00023049"/>
    </source>
</evidence>
<keyword evidence="13" id="KW-0539">Nucleus</keyword>
<feature type="compositionally biased region" description="Basic and acidic residues" evidence="15">
    <location>
        <begin position="250"/>
        <end position="259"/>
    </location>
</feature>
<evidence type="ECO:0000256" key="4">
    <source>
        <dbReference type="ARBA" id="ARBA00022454"/>
    </source>
</evidence>
<comment type="similarity">
    <text evidence="3">Belongs to the Spartan family.</text>
</comment>
<dbReference type="GO" id="GO:0004222">
    <property type="term" value="F:metalloendopeptidase activity"/>
    <property type="evidence" value="ECO:0007669"/>
    <property type="project" value="InterPro"/>
</dbReference>
<feature type="region of interest" description="Disordered" evidence="15">
    <location>
        <begin position="230"/>
        <end position="328"/>
    </location>
</feature>
<keyword evidence="11" id="KW-0482">Metalloprotease</keyword>
<evidence type="ECO:0000256" key="13">
    <source>
        <dbReference type="ARBA" id="ARBA00023242"/>
    </source>
</evidence>
<evidence type="ECO:0000256" key="15">
    <source>
        <dbReference type="SAM" id="MobiDB-lite"/>
    </source>
</evidence>
<evidence type="ECO:0000313" key="18">
    <source>
        <dbReference type="EMBL" id="KAK7071862.1"/>
    </source>
</evidence>
<comment type="caution">
    <text evidence="18">The sequence shown here is derived from an EMBL/GenBank/DDBJ whole genome shotgun (WGS) entry which is preliminary data.</text>
</comment>
<keyword evidence="6" id="KW-0479">Metal-binding</keyword>
<keyword evidence="19" id="KW-1185">Reference proteome</keyword>
<dbReference type="InterPro" id="IPR006642">
    <property type="entry name" value="Rad18_UBZ4"/>
</dbReference>
<proteinExistence type="inferred from homology"/>
<feature type="compositionally biased region" description="Polar residues" evidence="15">
    <location>
        <begin position="297"/>
        <end position="312"/>
    </location>
</feature>
<comment type="subcellular location">
    <subcellularLocation>
        <location evidence="2">Chromosome</location>
    </subcellularLocation>
    <subcellularLocation>
        <location evidence="1">Nucleus</location>
    </subcellularLocation>
</comment>
<feature type="region of interest" description="Disordered" evidence="15">
    <location>
        <begin position="526"/>
        <end position="551"/>
    </location>
</feature>
<feature type="domain" description="SprT-like" evidence="16">
    <location>
        <begin position="82"/>
        <end position="251"/>
    </location>
</feature>
<keyword evidence="4" id="KW-0158">Chromosome</keyword>
<evidence type="ECO:0000259" key="16">
    <source>
        <dbReference type="SMART" id="SM00731"/>
    </source>
</evidence>
<reference evidence="18 19" key="1">
    <citation type="submission" date="2023-11" db="EMBL/GenBank/DDBJ databases">
        <title>Halocaridina rubra genome assembly.</title>
        <authorList>
            <person name="Smith C."/>
        </authorList>
    </citation>
    <scope>NUCLEOTIDE SEQUENCE [LARGE SCALE GENOMIC DNA]</scope>
    <source>
        <strain evidence="18">EP-1</strain>
        <tissue evidence="18">Whole</tissue>
    </source>
</reference>
<dbReference type="GO" id="GO:0006508">
    <property type="term" value="P:proteolysis"/>
    <property type="evidence" value="ECO:0007669"/>
    <property type="project" value="UniProtKB-KW"/>
</dbReference>
<dbReference type="GO" id="GO:0003697">
    <property type="term" value="F:single-stranded DNA binding"/>
    <property type="evidence" value="ECO:0007669"/>
    <property type="project" value="InterPro"/>
</dbReference>
<evidence type="ECO:0000256" key="3">
    <source>
        <dbReference type="ARBA" id="ARBA00010724"/>
    </source>
</evidence>
<feature type="compositionally biased region" description="Polar residues" evidence="15">
    <location>
        <begin position="354"/>
        <end position="375"/>
    </location>
</feature>
<dbReference type="InterPro" id="IPR044245">
    <property type="entry name" value="Spartan"/>
</dbReference>
<keyword evidence="8" id="KW-0863">Zinc-finger</keyword>
<evidence type="ECO:0000256" key="14">
    <source>
        <dbReference type="ARBA" id="ARBA00030396"/>
    </source>
</evidence>
<dbReference type="SMART" id="SM00731">
    <property type="entry name" value="SprT"/>
    <property type="match status" value="1"/>
</dbReference>
<keyword evidence="5" id="KW-0645">Protease</keyword>
<keyword evidence="10" id="KW-0862">Zinc</keyword>
<accession>A0AAN8WTC3</accession>
<dbReference type="InterPro" id="IPR055220">
    <property type="entry name" value="SPRTN_ZBD"/>
</dbReference>